<proteinExistence type="predicted"/>
<keyword evidence="6" id="KW-1185">Reference proteome</keyword>
<protein>
    <submittedName>
        <fullName evidence="5">Acyl carrier protein</fullName>
    </submittedName>
</protein>
<dbReference type="Gene3D" id="1.10.1200.10">
    <property type="entry name" value="ACP-like"/>
    <property type="match status" value="1"/>
</dbReference>
<dbReference type="InterPro" id="IPR006162">
    <property type="entry name" value="Ppantetheine_attach_site"/>
</dbReference>
<comment type="caution">
    <text evidence="5">The sequence shown here is derived from an EMBL/GenBank/DDBJ whole genome shotgun (WGS) entry which is preliminary data.</text>
</comment>
<evidence type="ECO:0000313" key="6">
    <source>
        <dbReference type="Proteomes" id="UP001596200"/>
    </source>
</evidence>
<accession>A0ABW1GZN0</accession>
<gene>
    <name evidence="5" type="ORF">ACFP1B_37460</name>
</gene>
<sequence>MNTHDSSPGGGTGGGRPTAEEIQRFLAEHVSGMAGLPVGQVDVSAPIASFGIDSVHAIELVVTMEEWLGIPLPDNLPWSHPTIGMIAKELGAGEPPSEMSA</sequence>
<dbReference type="InterPro" id="IPR036736">
    <property type="entry name" value="ACP-like_sf"/>
</dbReference>
<dbReference type="PROSITE" id="PS50075">
    <property type="entry name" value="CARRIER"/>
    <property type="match status" value="1"/>
</dbReference>
<dbReference type="SMART" id="SM00823">
    <property type="entry name" value="PKS_PP"/>
    <property type="match status" value="1"/>
</dbReference>
<dbReference type="RefSeq" id="WP_344516919.1">
    <property type="nucleotide sequence ID" value="NZ_BAAATU010000049.1"/>
</dbReference>
<evidence type="ECO:0000256" key="2">
    <source>
        <dbReference type="ARBA" id="ARBA00022553"/>
    </source>
</evidence>
<dbReference type="Proteomes" id="UP001596200">
    <property type="component" value="Unassembled WGS sequence"/>
</dbReference>
<dbReference type="SUPFAM" id="SSF47336">
    <property type="entry name" value="ACP-like"/>
    <property type="match status" value="1"/>
</dbReference>
<evidence type="ECO:0000256" key="3">
    <source>
        <dbReference type="SAM" id="MobiDB-lite"/>
    </source>
</evidence>
<dbReference type="InterPro" id="IPR009081">
    <property type="entry name" value="PP-bd_ACP"/>
</dbReference>
<evidence type="ECO:0000256" key="1">
    <source>
        <dbReference type="ARBA" id="ARBA00022450"/>
    </source>
</evidence>
<feature type="region of interest" description="Disordered" evidence="3">
    <location>
        <begin position="1"/>
        <end position="21"/>
    </location>
</feature>
<reference evidence="6" key="1">
    <citation type="journal article" date="2019" name="Int. J. Syst. Evol. Microbiol.">
        <title>The Global Catalogue of Microorganisms (GCM) 10K type strain sequencing project: providing services to taxonomists for standard genome sequencing and annotation.</title>
        <authorList>
            <consortium name="The Broad Institute Genomics Platform"/>
            <consortium name="The Broad Institute Genome Sequencing Center for Infectious Disease"/>
            <person name="Wu L."/>
            <person name="Ma J."/>
        </authorList>
    </citation>
    <scope>NUCLEOTIDE SEQUENCE [LARGE SCALE GENOMIC DNA]</scope>
    <source>
        <strain evidence="6">JCM 4147</strain>
    </source>
</reference>
<name>A0ABW1GZN0_9ACTN</name>
<organism evidence="5 6">
    <name type="scientific">Streptomyces pulveraceus</name>
    <dbReference type="NCBI Taxonomy" id="68258"/>
    <lineage>
        <taxon>Bacteria</taxon>
        <taxon>Bacillati</taxon>
        <taxon>Actinomycetota</taxon>
        <taxon>Actinomycetes</taxon>
        <taxon>Kitasatosporales</taxon>
        <taxon>Streptomycetaceae</taxon>
        <taxon>Streptomyces</taxon>
    </lineage>
</organism>
<keyword evidence="1" id="KW-0596">Phosphopantetheine</keyword>
<keyword evidence="2" id="KW-0597">Phosphoprotein</keyword>
<evidence type="ECO:0000259" key="4">
    <source>
        <dbReference type="PROSITE" id="PS50075"/>
    </source>
</evidence>
<feature type="domain" description="Carrier" evidence="4">
    <location>
        <begin position="17"/>
        <end position="94"/>
    </location>
</feature>
<dbReference type="EMBL" id="JBHSPU010000061">
    <property type="protein sequence ID" value="MFC5919084.1"/>
    <property type="molecule type" value="Genomic_DNA"/>
</dbReference>
<evidence type="ECO:0000313" key="5">
    <source>
        <dbReference type="EMBL" id="MFC5919084.1"/>
    </source>
</evidence>
<dbReference type="InterPro" id="IPR020806">
    <property type="entry name" value="PKS_PP-bd"/>
</dbReference>
<dbReference type="Pfam" id="PF00550">
    <property type="entry name" value="PP-binding"/>
    <property type="match status" value="1"/>
</dbReference>
<dbReference type="PROSITE" id="PS00012">
    <property type="entry name" value="PHOSPHOPANTETHEINE"/>
    <property type="match status" value="1"/>
</dbReference>